<proteinExistence type="predicted"/>
<organism evidence="1 2">
    <name type="scientific">Candidatus Nomurabacteria bacterium GW2011_GWF2_43_24</name>
    <dbReference type="NCBI Taxonomy" id="1618778"/>
    <lineage>
        <taxon>Bacteria</taxon>
        <taxon>Candidatus Nomuraibacteriota</taxon>
    </lineage>
</organism>
<reference evidence="1 2" key="1">
    <citation type="journal article" date="2015" name="Nature">
        <title>rRNA introns, odd ribosomes, and small enigmatic genomes across a large radiation of phyla.</title>
        <authorList>
            <person name="Brown C.T."/>
            <person name="Hug L.A."/>
            <person name="Thomas B.C."/>
            <person name="Sharon I."/>
            <person name="Castelle C.J."/>
            <person name="Singh A."/>
            <person name="Wilkins M.J."/>
            <person name="Williams K.H."/>
            <person name="Banfield J.F."/>
        </authorList>
    </citation>
    <scope>NUCLEOTIDE SEQUENCE [LARGE SCALE GENOMIC DNA]</scope>
</reference>
<sequence length="298" mass="33958">MVLIIVPILFLLLYPFPEKPLFNLDSSVLLEYLKVGGLEGHSNLKVFNDGSAKYQMGFLGNVYQTQLSSEDFNSLKQFIAQEKYTIKRNSFLSKWFLTMKGQFIMDFGISRSLVNHDGKTISIKPDEPIDLISDKIRSRMMEEFVEKAKAMESEEKQSKLFCDLIKNSQFYSVKQKGVGLGPDGPVMGYWTVSFSGNEVFWHHSDVAEKGIYSCYGDVINVKLILDDAFKVIYNSDRGVLSWQGDEYIKLVETNDVVCPIPEYTSPHCPKVITKARNLKTGEVKEFPDACLPECWAEY</sequence>
<comment type="caution">
    <text evidence="1">The sequence shown here is derived from an EMBL/GenBank/DDBJ whole genome shotgun (WGS) entry which is preliminary data.</text>
</comment>
<dbReference type="EMBL" id="LCGH01000008">
    <property type="protein sequence ID" value="KKT11272.1"/>
    <property type="molecule type" value="Genomic_DNA"/>
</dbReference>
<evidence type="ECO:0000313" key="2">
    <source>
        <dbReference type="Proteomes" id="UP000033907"/>
    </source>
</evidence>
<accession>A0A0G1GV80</accession>
<gene>
    <name evidence="1" type="ORF">UV91_C0008G0001</name>
</gene>
<evidence type="ECO:0000313" key="1">
    <source>
        <dbReference type="EMBL" id="KKT11272.1"/>
    </source>
</evidence>
<dbReference type="AlphaFoldDB" id="A0A0G1GV80"/>
<dbReference type="Proteomes" id="UP000033907">
    <property type="component" value="Unassembled WGS sequence"/>
</dbReference>
<protein>
    <submittedName>
        <fullName evidence="1">Uncharacterized protein</fullName>
    </submittedName>
</protein>
<name>A0A0G1GV80_9BACT</name>